<dbReference type="AlphaFoldDB" id="U5BS22"/>
<reference evidence="3 4" key="1">
    <citation type="journal article" date="2013" name="Genome Announc.">
        <title>Draft Genome Sequence of the Psychrophilic and Alkaliphilic Rhodonellum psychrophilum Strain GCM71T.</title>
        <authorList>
            <person name="Hauptmann A.L."/>
            <person name="Glaring M.A."/>
            <person name="Hallin P.F."/>
            <person name="Prieme A."/>
            <person name="Stougaard P."/>
        </authorList>
    </citation>
    <scope>NUCLEOTIDE SEQUENCE [LARGE SCALE GENOMIC DNA]</scope>
    <source>
        <strain evidence="3 4">GCM71</strain>
    </source>
</reference>
<evidence type="ECO:0000256" key="1">
    <source>
        <dbReference type="ARBA" id="ARBA00022729"/>
    </source>
</evidence>
<gene>
    <name evidence="3" type="ORF">P872_16125</name>
</gene>
<sequence length="1163" mass="128462">MGLILFSCKKEEKTLFKLIPESETGIHFNNIIVETDSFNILTDEYIFNGGGVAVGDFNNDGLPDLYFTGNQVSNKLYLNKGKLKFQDISQEAGVEASDSWSTGVTVVDINGDGLLDIYVSAAMYKEPTKRANMLFVNQGLNENGVPVFEELAHQFGIAETGNSMGATFFDYNNDGFLDLYVLNNEQSKAVPSNYRQKITDGSAINNDQLYRNNGDGTFTNVTLEAGITIEGFGLGIAVADLNQDGWSDIYISNDYLTNDILYINNQDGTFSNRSKEMLGHQSMFSMGSDISDYNNDGYLDIITLDMLGETNFRKKTTIGKNSYQSYINNEQWGFEYQHVRNMLHAGNGPEIPFSEIGFMAGIYQTDWSWSPLFVDVDNDGHRDLLVTNGFPRDITDKDFANYRADVGNVASVRQLLDSIPIVKIPNYSFKNSGDWTFEDVGATWGLNRPSFSNGAVFVDLDGDGDLDYVVNNINDPAFVFENTLNQQPGKSNYLRIKLKGPKNNGMGLGAKIVVRYGNDQFQYHEQHLTRGYMSAVEDVVHFGLGENGGIQSLEVLWPDGKYQLVNSPESNQVLQINHADASSQSAGLSFPMVAKAVIPMIKEVSKELGIDFIHEEMDKVDYNVQRTLPHKLTQFGPSLAVGDINGSGLEDFIVSGSAGYSPMVFFQKSDGKFDKKQLFAGLEEIKFEEQGMLLFDLDNDGDLDLYLVSGSNEFPADAEEYKDRLYLNDGKGNFTLSENRMAEVKASGSVVKGGDFDGDGFMDLFVGGRTPFAQFPYAERSFLLKNNAGVLEDVTDLIAPELRKVGMVTDAIWSDVDNDGLIDLVVVGELMPITVFRNEGGRFAKMENTGLEAHLGWWNSIVAGDFDQDGDMDYIVGNMGSNNYYHASKERPVTVLAKDFDGNGSVDPVTFLHFKNNLGEYEAVPAHYWDDLYGQSPLFRRKFSGYKHFAAATRENLFTPEELEGAIERTGNYDRSSYLENLGNGQFKVHELPFLAQTAPVNGMVVSDLDGDGNLDVLLVGNDYGNEVFSGRYDAFTGLVLLGNGSGGFKAVRSLESGFLVAGDAKSMAVLTDSKGASVYLSSQNRGALKAHTSMKTISGKSFLPDSDIHTLIMELENGKTQRLEIHNRSGFLSNSGNRILLPSNLKGLKGVDYKGMIKELVW</sequence>
<dbReference type="InterPro" id="IPR027039">
    <property type="entry name" value="Crtac1"/>
</dbReference>
<accession>U5BS22</accession>
<dbReference type="InterPro" id="IPR028994">
    <property type="entry name" value="Integrin_alpha_N"/>
</dbReference>
<organism evidence="3 4">
    <name type="scientific">Rhodonellum psychrophilum GCM71 = DSM 17998</name>
    <dbReference type="NCBI Taxonomy" id="1123057"/>
    <lineage>
        <taxon>Bacteria</taxon>
        <taxon>Pseudomonadati</taxon>
        <taxon>Bacteroidota</taxon>
        <taxon>Cytophagia</taxon>
        <taxon>Cytophagales</taxon>
        <taxon>Cytophagaceae</taxon>
        <taxon>Rhodonellum</taxon>
    </lineage>
</organism>
<name>U5BS22_9BACT</name>
<feature type="domain" description="ASPIC/UnbV" evidence="2">
    <location>
        <begin position="507"/>
        <end position="574"/>
    </location>
</feature>
<dbReference type="InterPro" id="IPR013517">
    <property type="entry name" value="FG-GAP"/>
</dbReference>
<dbReference type="Pfam" id="PF07593">
    <property type="entry name" value="UnbV_ASPIC"/>
    <property type="match status" value="1"/>
</dbReference>
<evidence type="ECO:0000259" key="2">
    <source>
        <dbReference type="Pfam" id="PF07593"/>
    </source>
</evidence>
<evidence type="ECO:0000313" key="4">
    <source>
        <dbReference type="Proteomes" id="UP000016843"/>
    </source>
</evidence>
<keyword evidence="4" id="KW-1185">Reference proteome</keyword>
<dbReference type="InterPro" id="IPR011519">
    <property type="entry name" value="UnbV_ASPIC"/>
</dbReference>
<comment type="caution">
    <text evidence="3">The sequence shown here is derived from an EMBL/GenBank/DDBJ whole genome shotgun (WGS) entry which is preliminary data.</text>
</comment>
<dbReference type="PANTHER" id="PTHR16026">
    <property type="entry name" value="CARTILAGE ACIDIC PROTEIN 1"/>
    <property type="match status" value="1"/>
</dbReference>
<keyword evidence="1" id="KW-0732">Signal</keyword>
<evidence type="ECO:0000313" key="3">
    <source>
        <dbReference type="EMBL" id="ERM83370.1"/>
    </source>
</evidence>
<dbReference type="PANTHER" id="PTHR16026:SF0">
    <property type="entry name" value="CARTILAGE ACIDIC PROTEIN 1"/>
    <property type="match status" value="1"/>
</dbReference>
<dbReference type="SUPFAM" id="SSF69318">
    <property type="entry name" value="Integrin alpha N-terminal domain"/>
    <property type="match status" value="3"/>
</dbReference>
<proteinExistence type="predicted"/>
<dbReference type="eggNOG" id="COG4888">
    <property type="taxonomic scope" value="Bacteria"/>
</dbReference>
<dbReference type="Pfam" id="PF13517">
    <property type="entry name" value="FG-GAP_3"/>
    <property type="match status" value="4"/>
</dbReference>
<dbReference type="Proteomes" id="UP000016843">
    <property type="component" value="Unassembled WGS sequence"/>
</dbReference>
<dbReference type="PATRIC" id="fig|1123057.7.peg.1703"/>
<dbReference type="EMBL" id="AWXR01000014">
    <property type="protein sequence ID" value="ERM83370.1"/>
    <property type="molecule type" value="Genomic_DNA"/>
</dbReference>
<dbReference type="Gene3D" id="2.130.10.130">
    <property type="entry name" value="Integrin alpha, N-terminal"/>
    <property type="match status" value="3"/>
</dbReference>
<protein>
    <recommendedName>
        <fullName evidence="2">ASPIC/UnbV domain-containing protein</fullName>
    </recommendedName>
</protein>